<proteinExistence type="predicted"/>
<sequence>MNDVSASESRDAALPGGHALPPYFSASPPRTRIRKRRPGLLWGLVGGIAVIATVSTLQLTADASYDAAEVQYREAAQTAAGARLTLDEATADLRDVQESAALILESDTGALVDPAAKGDVTASVADAEDAAAAADSLLAEAVPAVGEKPTWFWDLYAGAGALDEDRRSVARLEDRMQSEREAIGTAGDALTESGLSLLTTTASAAADHEAAHISARNDDVIALREAAATASAVTTIDADAVTAFTSLQSAAAQLVASEDAELAEKSGPLLATRLEVEAFARSIAPGVLLEFDWAPIVNGVGYNGSMGGYTTWWWDEPGRATIQLSNSVAEQWPADRSKALVVHEVGHAISVKCADMYDASTQDSIEKWATAWAISMGYTDDANGVWAYGYPPQNYIDAAAGCR</sequence>
<evidence type="ECO:0000256" key="2">
    <source>
        <dbReference type="SAM" id="Phobius"/>
    </source>
</evidence>
<evidence type="ECO:0000256" key="1">
    <source>
        <dbReference type="SAM" id="MobiDB-lite"/>
    </source>
</evidence>
<comment type="caution">
    <text evidence="3">The sequence shown here is derived from an EMBL/GenBank/DDBJ whole genome shotgun (WGS) entry which is preliminary data.</text>
</comment>
<evidence type="ECO:0000313" key="3">
    <source>
        <dbReference type="EMBL" id="MCK2037122.1"/>
    </source>
</evidence>
<gene>
    <name evidence="3" type="ORF">KZC51_13390</name>
</gene>
<protein>
    <submittedName>
        <fullName evidence="3">Uncharacterized protein</fullName>
    </submittedName>
</protein>
<keyword evidence="4" id="KW-1185">Reference proteome</keyword>
<organism evidence="3 4">
    <name type="scientific">Microbacterium croceum</name>
    <dbReference type="NCBI Taxonomy" id="2851645"/>
    <lineage>
        <taxon>Bacteria</taxon>
        <taxon>Bacillati</taxon>
        <taxon>Actinomycetota</taxon>
        <taxon>Actinomycetes</taxon>
        <taxon>Micrococcales</taxon>
        <taxon>Microbacteriaceae</taxon>
        <taxon>Microbacterium</taxon>
    </lineage>
</organism>
<keyword evidence="2" id="KW-1133">Transmembrane helix</keyword>
<feature type="region of interest" description="Disordered" evidence="1">
    <location>
        <begin position="1"/>
        <end position="31"/>
    </location>
</feature>
<keyword evidence="2" id="KW-0812">Transmembrane</keyword>
<dbReference type="RefSeq" id="WP_247630443.1">
    <property type="nucleotide sequence ID" value="NZ_JAHWXN010000001.1"/>
</dbReference>
<keyword evidence="2" id="KW-0472">Membrane</keyword>
<name>A0ABT0FGC9_9MICO</name>
<feature type="transmembrane region" description="Helical" evidence="2">
    <location>
        <begin position="40"/>
        <end position="61"/>
    </location>
</feature>
<reference evidence="3 4" key="1">
    <citation type="submission" date="2021-06" db="EMBL/GenBank/DDBJ databases">
        <title>Genome-based taxonomic framework of Microbacterium strains isolated from marine environment, the description of four new species and reclassification of four preexisting species.</title>
        <authorList>
            <person name="Lee S.D."/>
            <person name="Kim S.-M."/>
            <person name="Byeon Y.-S."/>
            <person name="Yang H.L."/>
            <person name="Kim I.S."/>
        </authorList>
    </citation>
    <scope>NUCLEOTIDE SEQUENCE [LARGE SCALE GENOMIC DNA]</scope>
    <source>
        <strain evidence="3 4">SSW1-49</strain>
    </source>
</reference>
<evidence type="ECO:0000313" key="4">
    <source>
        <dbReference type="Proteomes" id="UP001300096"/>
    </source>
</evidence>
<accession>A0ABT0FGC9</accession>
<dbReference type="EMBL" id="JAHWXN010000001">
    <property type="protein sequence ID" value="MCK2037122.1"/>
    <property type="molecule type" value="Genomic_DNA"/>
</dbReference>
<dbReference type="Proteomes" id="UP001300096">
    <property type="component" value="Unassembled WGS sequence"/>
</dbReference>